<protein>
    <submittedName>
        <fullName evidence="3">Thermonuclease family protein</fullName>
    </submittedName>
</protein>
<sequence length="74" mass="8090">DVRPRDRYGRRLLYLWTGRGVFVNAALVRIGFARALAVPPDTGRAAVLRDAEEAARRGHAGLWHAAPAGCAPRQ</sequence>
<organism evidence="3 4">
    <name type="scientific">Actinoallomurus acaciae</name>
    <dbReference type="NCBI Taxonomy" id="502577"/>
    <lineage>
        <taxon>Bacteria</taxon>
        <taxon>Bacillati</taxon>
        <taxon>Actinomycetota</taxon>
        <taxon>Actinomycetes</taxon>
        <taxon>Streptosporangiales</taxon>
        <taxon>Thermomonosporaceae</taxon>
        <taxon>Actinoallomurus</taxon>
    </lineage>
</organism>
<keyword evidence="1" id="KW-0472">Membrane</keyword>
<keyword evidence="1" id="KW-0812">Transmembrane</keyword>
<dbReference type="Gene3D" id="2.40.50.90">
    <property type="match status" value="1"/>
</dbReference>
<feature type="non-terminal residue" evidence="3">
    <location>
        <position position="1"/>
    </location>
</feature>
<proteinExistence type="predicted"/>
<keyword evidence="4" id="KW-1185">Reference proteome</keyword>
<name>A0ABV5YBI8_9ACTN</name>
<evidence type="ECO:0000259" key="2">
    <source>
        <dbReference type="Pfam" id="PF00565"/>
    </source>
</evidence>
<gene>
    <name evidence="3" type="ORF">ACFFNX_09350</name>
</gene>
<dbReference type="RefSeq" id="WP_378198108.1">
    <property type="nucleotide sequence ID" value="NZ_JBHLZP010000048.1"/>
</dbReference>
<dbReference type="EMBL" id="JBHLZP010000048">
    <property type="protein sequence ID" value="MFB9832391.1"/>
    <property type="molecule type" value="Genomic_DNA"/>
</dbReference>
<reference evidence="3 4" key="1">
    <citation type="submission" date="2024-09" db="EMBL/GenBank/DDBJ databases">
        <authorList>
            <person name="Sun Q."/>
            <person name="Mori K."/>
        </authorList>
    </citation>
    <scope>NUCLEOTIDE SEQUENCE [LARGE SCALE GENOMIC DNA]</scope>
    <source>
        <strain evidence="3 4">TBRC 0563</strain>
    </source>
</reference>
<dbReference type="Pfam" id="PF00565">
    <property type="entry name" value="SNase"/>
    <property type="match status" value="1"/>
</dbReference>
<feature type="transmembrane region" description="Helical" evidence="1">
    <location>
        <begin position="12"/>
        <end position="32"/>
    </location>
</feature>
<evidence type="ECO:0000256" key="1">
    <source>
        <dbReference type="SAM" id="Phobius"/>
    </source>
</evidence>
<comment type="caution">
    <text evidence="3">The sequence shown here is derived from an EMBL/GenBank/DDBJ whole genome shotgun (WGS) entry which is preliminary data.</text>
</comment>
<feature type="domain" description="TNase-like" evidence="2">
    <location>
        <begin position="4"/>
        <end position="64"/>
    </location>
</feature>
<dbReference type="SUPFAM" id="SSF50199">
    <property type="entry name" value="Staphylococcal nuclease"/>
    <property type="match status" value="1"/>
</dbReference>
<evidence type="ECO:0000313" key="4">
    <source>
        <dbReference type="Proteomes" id="UP001589627"/>
    </source>
</evidence>
<keyword evidence="1" id="KW-1133">Transmembrane helix</keyword>
<dbReference type="InterPro" id="IPR016071">
    <property type="entry name" value="Staphylococal_nuclease_OB-fold"/>
</dbReference>
<evidence type="ECO:0000313" key="3">
    <source>
        <dbReference type="EMBL" id="MFB9832391.1"/>
    </source>
</evidence>
<dbReference type="Proteomes" id="UP001589627">
    <property type="component" value="Unassembled WGS sequence"/>
</dbReference>
<dbReference type="InterPro" id="IPR035437">
    <property type="entry name" value="SNase_OB-fold_sf"/>
</dbReference>
<accession>A0ABV5YBI8</accession>